<dbReference type="EMBL" id="BONU01000004">
    <property type="protein sequence ID" value="GIG72608.1"/>
    <property type="molecule type" value="Genomic_DNA"/>
</dbReference>
<evidence type="ECO:0000256" key="3">
    <source>
        <dbReference type="ARBA" id="ARBA00022692"/>
    </source>
</evidence>
<accession>A0A8J3LFW8</accession>
<name>A0A8J3LFW8_9ACTN</name>
<reference evidence="8" key="1">
    <citation type="submission" date="2021-01" db="EMBL/GenBank/DDBJ databases">
        <title>Whole genome shotgun sequence of Planosporangium flavigriseum NBRC 105377.</title>
        <authorList>
            <person name="Komaki H."/>
            <person name="Tamura T."/>
        </authorList>
    </citation>
    <scope>NUCLEOTIDE SEQUENCE</scope>
    <source>
        <strain evidence="8">NBRC 105377</strain>
    </source>
</reference>
<protein>
    <submittedName>
        <fullName evidence="8">RDD family protein</fullName>
    </submittedName>
</protein>
<keyword evidence="5 6" id="KW-0472">Membrane</keyword>
<gene>
    <name evidence="8" type="ORF">Pfl04_10120</name>
</gene>
<dbReference type="PANTHER" id="PTHR36115:SF6">
    <property type="entry name" value="PROLINE-RICH ANTIGEN HOMOLOG"/>
    <property type="match status" value="1"/>
</dbReference>
<proteinExistence type="predicted"/>
<dbReference type="AlphaFoldDB" id="A0A8J3LFW8"/>
<keyword evidence="4 6" id="KW-1133">Transmembrane helix</keyword>
<evidence type="ECO:0000256" key="2">
    <source>
        <dbReference type="ARBA" id="ARBA00022475"/>
    </source>
</evidence>
<evidence type="ECO:0000313" key="8">
    <source>
        <dbReference type="EMBL" id="GIG72608.1"/>
    </source>
</evidence>
<organism evidence="8 9">
    <name type="scientific">Planosporangium flavigriseum</name>
    <dbReference type="NCBI Taxonomy" id="373681"/>
    <lineage>
        <taxon>Bacteria</taxon>
        <taxon>Bacillati</taxon>
        <taxon>Actinomycetota</taxon>
        <taxon>Actinomycetes</taxon>
        <taxon>Micromonosporales</taxon>
        <taxon>Micromonosporaceae</taxon>
        <taxon>Planosporangium</taxon>
    </lineage>
</organism>
<evidence type="ECO:0000256" key="5">
    <source>
        <dbReference type="ARBA" id="ARBA00023136"/>
    </source>
</evidence>
<dbReference type="Proteomes" id="UP000653674">
    <property type="component" value="Unassembled WGS sequence"/>
</dbReference>
<feature type="transmembrane region" description="Helical" evidence="6">
    <location>
        <begin position="56"/>
        <end position="75"/>
    </location>
</feature>
<dbReference type="Pfam" id="PF06271">
    <property type="entry name" value="RDD"/>
    <property type="match status" value="1"/>
</dbReference>
<comment type="caution">
    <text evidence="8">The sequence shown here is derived from an EMBL/GenBank/DDBJ whole genome shotgun (WGS) entry which is preliminary data.</text>
</comment>
<feature type="transmembrane region" description="Helical" evidence="6">
    <location>
        <begin position="95"/>
        <end position="115"/>
    </location>
</feature>
<evidence type="ECO:0000313" key="9">
    <source>
        <dbReference type="Proteomes" id="UP000653674"/>
    </source>
</evidence>
<comment type="subcellular location">
    <subcellularLocation>
        <location evidence="1">Cell membrane</location>
        <topology evidence="1">Multi-pass membrane protein</topology>
    </subcellularLocation>
</comment>
<dbReference type="PANTHER" id="PTHR36115">
    <property type="entry name" value="PROLINE-RICH ANTIGEN HOMOLOG-RELATED"/>
    <property type="match status" value="1"/>
</dbReference>
<dbReference type="GO" id="GO:0005886">
    <property type="term" value="C:plasma membrane"/>
    <property type="evidence" value="ECO:0007669"/>
    <property type="project" value="UniProtKB-SubCell"/>
</dbReference>
<evidence type="ECO:0000259" key="7">
    <source>
        <dbReference type="Pfam" id="PF06271"/>
    </source>
</evidence>
<keyword evidence="3 6" id="KW-0812">Transmembrane</keyword>
<evidence type="ECO:0000256" key="4">
    <source>
        <dbReference type="ARBA" id="ARBA00022989"/>
    </source>
</evidence>
<feature type="transmembrane region" description="Helical" evidence="6">
    <location>
        <begin position="32"/>
        <end position="49"/>
    </location>
</feature>
<keyword evidence="9" id="KW-1185">Reference proteome</keyword>
<sequence length="140" mass="15264">MAEQQKPEESATVTDSNAPVATWPIADLRRRFGALMIDWLLCLLVARLLGPFPNNWAPFVLIVEYAFFIGLFGQTPGMRLTKVAAVSVTDGRPIGIPRAFLRGVLLAVLVPALIMDRQRRGWHDRAAGSIVIATKPSAAA</sequence>
<keyword evidence="2" id="KW-1003">Cell membrane</keyword>
<evidence type="ECO:0000256" key="6">
    <source>
        <dbReference type="SAM" id="Phobius"/>
    </source>
</evidence>
<evidence type="ECO:0000256" key="1">
    <source>
        <dbReference type="ARBA" id="ARBA00004651"/>
    </source>
</evidence>
<dbReference type="InterPro" id="IPR010432">
    <property type="entry name" value="RDD"/>
</dbReference>
<feature type="domain" description="RDD" evidence="7">
    <location>
        <begin position="59"/>
        <end position="128"/>
    </location>
</feature>
<dbReference type="InterPro" id="IPR051791">
    <property type="entry name" value="Pra-immunoreactive"/>
</dbReference>